<dbReference type="EMBL" id="JBAMMX010000012">
    <property type="protein sequence ID" value="KAK6929781.1"/>
    <property type="molecule type" value="Genomic_DNA"/>
</dbReference>
<proteinExistence type="predicted"/>
<name>A0AAN8VH20_9MAGN</name>
<comment type="caution">
    <text evidence="2">The sequence shown here is derived from an EMBL/GenBank/DDBJ whole genome shotgun (WGS) entry which is preliminary data.</text>
</comment>
<protein>
    <submittedName>
        <fullName evidence="2">Uncharacterized protein</fullName>
    </submittedName>
</protein>
<dbReference type="AlphaFoldDB" id="A0AAN8VH20"/>
<gene>
    <name evidence="2" type="ORF">RJ641_003875</name>
</gene>
<accession>A0AAN8VH20</accession>
<evidence type="ECO:0000313" key="3">
    <source>
        <dbReference type="Proteomes" id="UP001370490"/>
    </source>
</evidence>
<keyword evidence="3" id="KW-1185">Reference proteome</keyword>
<evidence type="ECO:0000256" key="1">
    <source>
        <dbReference type="SAM" id="MobiDB-lite"/>
    </source>
</evidence>
<sequence>MKRQIEATAETETSKAGDNEKVLKASYSEAEAEVAVMTIQQLQTPKMEVKIVDEKAKGVASSSSAAEKWRAAVSMLPQLRGIDERAEEFISKFREEMKLQGENSNLEFQEMLARDTV</sequence>
<evidence type="ECO:0000313" key="2">
    <source>
        <dbReference type="EMBL" id="KAK6929781.1"/>
    </source>
</evidence>
<organism evidence="2 3">
    <name type="scientific">Dillenia turbinata</name>
    <dbReference type="NCBI Taxonomy" id="194707"/>
    <lineage>
        <taxon>Eukaryota</taxon>
        <taxon>Viridiplantae</taxon>
        <taxon>Streptophyta</taxon>
        <taxon>Embryophyta</taxon>
        <taxon>Tracheophyta</taxon>
        <taxon>Spermatophyta</taxon>
        <taxon>Magnoliopsida</taxon>
        <taxon>eudicotyledons</taxon>
        <taxon>Gunneridae</taxon>
        <taxon>Pentapetalae</taxon>
        <taxon>Dilleniales</taxon>
        <taxon>Dilleniaceae</taxon>
        <taxon>Dillenia</taxon>
    </lineage>
</organism>
<dbReference type="Pfam" id="PF05553">
    <property type="entry name" value="DUF761"/>
    <property type="match status" value="1"/>
</dbReference>
<reference evidence="2 3" key="1">
    <citation type="submission" date="2023-12" db="EMBL/GenBank/DDBJ databases">
        <title>A high-quality genome assembly for Dillenia turbinata (Dilleniales).</title>
        <authorList>
            <person name="Chanderbali A."/>
        </authorList>
    </citation>
    <scope>NUCLEOTIDE SEQUENCE [LARGE SCALE GENOMIC DNA]</scope>
    <source>
        <strain evidence="2">LSX21</strain>
        <tissue evidence="2">Leaf</tissue>
    </source>
</reference>
<dbReference type="InterPro" id="IPR008480">
    <property type="entry name" value="DUF761_pln"/>
</dbReference>
<dbReference type="Proteomes" id="UP001370490">
    <property type="component" value="Unassembled WGS sequence"/>
</dbReference>
<feature type="region of interest" description="Disordered" evidence="1">
    <location>
        <begin position="1"/>
        <end position="20"/>
    </location>
</feature>